<dbReference type="SMART" id="SM00421">
    <property type="entry name" value="HTH_LUXR"/>
    <property type="match status" value="1"/>
</dbReference>
<dbReference type="Proteomes" id="UP000658656">
    <property type="component" value="Unassembled WGS sequence"/>
</dbReference>
<dbReference type="PRINTS" id="PR00038">
    <property type="entry name" value="HTHLUXR"/>
</dbReference>
<dbReference type="SUPFAM" id="SSF46894">
    <property type="entry name" value="C-terminal effector domain of the bipartite response regulators"/>
    <property type="match status" value="1"/>
</dbReference>
<comment type="caution">
    <text evidence="5">The sequence shown here is derived from an EMBL/GenBank/DDBJ whole genome shotgun (WGS) entry which is preliminary data.</text>
</comment>
<dbReference type="Pfam" id="PF00196">
    <property type="entry name" value="GerE"/>
    <property type="match status" value="1"/>
</dbReference>
<keyword evidence="6" id="KW-1185">Reference proteome</keyword>
<dbReference type="EMBL" id="BNAV01000002">
    <property type="protein sequence ID" value="GHF44730.1"/>
    <property type="molecule type" value="Genomic_DNA"/>
</dbReference>
<keyword evidence="3" id="KW-0804">Transcription</keyword>
<gene>
    <name evidence="5" type="ORF">GCM10017566_17190</name>
</gene>
<evidence type="ECO:0000256" key="2">
    <source>
        <dbReference type="ARBA" id="ARBA00023125"/>
    </source>
</evidence>
<dbReference type="InterPro" id="IPR000792">
    <property type="entry name" value="Tscrpt_reg_LuxR_C"/>
</dbReference>
<evidence type="ECO:0000259" key="4">
    <source>
        <dbReference type="PROSITE" id="PS50043"/>
    </source>
</evidence>
<dbReference type="RefSeq" id="WP_145937587.1">
    <property type="nucleotide sequence ID" value="NZ_BNAV01000002.1"/>
</dbReference>
<sequence length="206" mass="22345">MEQVRVGVCALDPITRAGLVNCLEPQAGVVVVADPSQEHADVVVAAFDQLTPDAVAALHEAADVTTPVILVQDQVGGAELLTSVERRVVAFLPRAAATDERLVQSVRAIAAGEDAQPNVLGQLLAHTRRLQQEMVEAEGDDDEASLSPREIEVLRLMADGLDTNEIARELRYSERTVKNIIYTLTNRLRLHNRSHAVAYAMRAGII</sequence>
<dbReference type="PANTHER" id="PTHR43214">
    <property type="entry name" value="TWO-COMPONENT RESPONSE REGULATOR"/>
    <property type="match status" value="1"/>
</dbReference>
<dbReference type="CDD" id="cd06170">
    <property type="entry name" value="LuxR_C_like"/>
    <property type="match status" value="1"/>
</dbReference>
<dbReference type="InterPro" id="IPR039420">
    <property type="entry name" value="WalR-like"/>
</dbReference>
<dbReference type="PANTHER" id="PTHR43214:SF24">
    <property type="entry name" value="TRANSCRIPTIONAL REGULATORY PROTEIN NARL-RELATED"/>
    <property type="match status" value="1"/>
</dbReference>
<keyword evidence="1" id="KW-0805">Transcription regulation</keyword>
<name>A0A8H9M8V1_9PSEU</name>
<protein>
    <submittedName>
        <fullName evidence="5">Helix-turn-helix transcriptional regulator</fullName>
    </submittedName>
</protein>
<evidence type="ECO:0000256" key="1">
    <source>
        <dbReference type="ARBA" id="ARBA00023015"/>
    </source>
</evidence>
<dbReference type="GO" id="GO:0006355">
    <property type="term" value="P:regulation of DNA-templated transcription"/>
    <property type="evidence" value="ECO:0007669"/>
    <property type="project" value="InterPro"/>
</dbReference>
<dbReference type="AlphaFoldDB" id="A0A8H9M8V1"/>
<feature type="domain" description="HTH luxR-type" evidence="4">
    <location>
        <begin position="139"/>
        <end position="204"/>
    </location>
</feature>
<proteinExistence type="predicted"/>
<evidence type="ECO:0000313" key="6">
    <source>
        <dbReference type="Proteomes" id="UP000658656"/>
    </source>
</evidence>
<dbReference type="OrthoDB" id="4309410at2"/>
<reference evidence="5" key="2">
    <citation type="submission" date="2020-09" db="EMBL/GenBank/DDBJ databases">
        <authorList>
            <person name="Sun Q."/>
            <person name="Zhou Y."/>
        </authorList>
    </citation>
    <scope>NUCLEOTIDE SEQUENCE</scope>
    <source>
        <strain evidence="5">CGMCC 4.7679</strain>
    </source>
</reference>
<dbReference type="Gene3D" id="3.40.50.2300">
    <property type="match status" value="1"/>
</dbReference>
<organism evidence="5 6">
    <name type="scientific">Amycolatopsis bartoniae</name>
    <dbReference type="NCBI Taxonomy" id="941986"/>
    <lineage>
        <taxon>Bacteria</taxon>
        <taxon>Bacillati</taxon>
        <taxon>Actinomycetota</taxon>
        <taxon>Actinomycetes</taxon>
        <taxon>Pseudonocardiales</taxon>
        <taxon>Pseudonocardiaceae</taxon>
        <taxon>Amycolatopsis</taxon>
    </lineage>
</organism>
<reference evidence="5" key="1">
    <citation type="journal article" date="2014" name="Int. J. Syst. Evol. Microbiol.">
        <title>Complete genome sequence of Corynebacterium casei LMG S-19264T (=DSM 44701T), isolated from a smear-ripened cheese.</title>
        <authorList>
            <consortium name="US DOE Joint Genome Institute (JGI-PGF)"/>
            <person name="Walter F."/>
            <person name="Albersmeier A."/>
            <person name="Kalinowski J."/>
            <person name="Ruckert C."/>
        </authorList>
    </citation>
    <scope>NUCLEOTIDE SEQUENCE</scope>
    <source>
        <strain evidence="5">CGMCC 4.7679</strain>
    </source>
</reference>
<dbReference type="PROSITE" id="PS50043">
    <property type="entry name" value="HTH_LUXR_2"/>
    <property type="match status" value="1"/>
</dbReference>
<evidence type="ECO:0000256" key="3">
    <source>
        <dbReference type="ARBA" id="ARBA00023163"/>
    </source>
</evidence>
<dbReference type="GO" id="GO:0003677">
    <property type="term" value="F:DNA binding"/>
    <property type="evidence" value="ECO:0007669"/>
    <property type="project" value="UniProtKB-KW"/>
</dbReference>
<evidence type="ECO:0000313" key="5">
    <source>
        <dbReference type="EMBL" id="GHF44730.1"/>
    </source>
</evidence>
<accession>A0A8H9M8V1</accession>
<keyword evidence="2" id="KW-0238">DNA-binding</keyword>
<dbReference type="InterPro" id="IPR016032">
    <property type="entry name" value="Sig_transdc_resp-reg_C-effctor"/>
</dbReference>